<name>A0A0E9RID2_ANGAN</name>
<protein>
    <submittedName>
        <fullName evidence="1">Uncharacterized protein</fullName>
    </submittedName>
</protein>
<dbReference type="AlphaFoldDB" id="A0A0E9RID2"/>
<proteinExistence type="predicted"/>
<organism evidence="1">
    <name type="scientific">Anguilla anguilla</name>
    <name type="common">European freshwater eel</name>
    <name type="synonym">Muraena anguilla</name>
    <dbReference type="NCBI Taxonomy" id="7936"/>
    <lineage>
        <taxon>Eukaryota</taxon>
        <taxon>Metazoa</taxon>
        <taxon>Chordata</taxon>
        <taxon>Craniata</taxon>
        <taxon>Vertebrata</taxon>
        <taxon>Euteleostomi</taxon>
        <taxon>Actinopterygii</taxon>
        <taxon>Neopterygii</taxon>
        <taxon>Teleostei</taxon>
        <taxon>Anguilliformes</taxon>
        <taxon>Anguillidae</taxon>
        <taxon>Anguilla</taxon>
    </lineage>
</organism>
<accession>A0A0E9RID2</accession>
<dbReference type="EMBL" id="GBXM01079671">
    <property type="protein sequence ID" value="JAH28906.1"/>
    <property type="molecule type" value="Transcribed_RNA"/>
</dbReference>
<sequence>MRGKKIKHRAISLFIAPRSIKSAIQERMSQSYATTK</sequence>
<reference evidence="1" key="2">
    <citation type="journal article" date="2015" name="Fish Shellfish Immunol.">
        <title>Early steps in the European eel (Anguilla anguilla)-Vibrio vulnificus interaction in the gills: Role of the RtxA13 toxin.</title>
        <authorList>
            <person name="Callol A."/>
            <person name="Pajuelo D."/>
            <person name="Ebbesson L."/>
            <person name="Teles M."/>
            <person name="MacKenzie S."/>
            <person name="Amaro C."/>
        </authorList>
    </citation>
    <scope>NUCLEOTIDE SEQUENCE</scope>
</reference>
<reference evidence="1" key="1">
    <citation type="submission" date="2014-11" db="EMBL/GenBank/DDBJ databases">
        <authorList>
            <person name="Amaro Gonzalez C."/>
        </authorList>
    </citation>
    <scope>NUCLEOTIDE SEQUENCE</scope>
</reference>
<evidence type="ECO:0000313" key="1">
    <source>
        <dbReference type="EMBL" id="JAH28906.1"/>
    </source>
</evidence>